<feature type="domain" description="CTP synthase N-terminal" evidence="11">
    <location>
        <begin position="27"/>
        <end position="297"/>
    </location>
</feature>
<dbReference type="InterPro" id="IPR017926">
    <property type="entry name" value="GATASE"/>
</dbReference>
<dbReference type="InterPro" id="IPR027417">
    <property type="entry name" value="P-loop_NTPase"/>
</dbReference>
<dbReference type="UniPathway" id="UPA00159">
    <property type="reaction ID" value="UER00277"/>
</dbReference>
<dbReference type="HAMAP" id="MF_01227">
    <property type="entry name" value="PyrG"/>
    <property type="match status" value="1"/>
</dbReference>
<dbReference type="Gene3D" id="3.40.50.300">
    <property type="entry name" value="P-loop containing nucleotide triphosphate hydrolases"/>
    <property type="match status" value="1"/>
</dbReference>
<dbReference type="Gramene" id="OBART12G15490.1">
    <property type="protein sequence ID" value="OBART12G15490.1"/>
    <property type="gene ID" value="OBART12G15490"/>
</dbReference>
<reference evidence="12" key="2">
    <citation type="submission" date="2015-03" db="UniProtKB">
        <authorList>
            <consortium name="EnsemblPlants"/>
        </authorList>
    </citation>
    <scope>IDENTIFICATION</scope>
</reference>
<name>A0A0D3HVL6_9ORYZ</name>
<dbReference type="GO" id="GO:0005524">
    <property type="term" value="F:ATP binding"/>
    <property type="evidence" value="ECO:0007669"/>
    <property type="project" value="UniProtKB-KW"/>
</dbReference>
<evidence type="ECO:0000256" key="4">
    <source>
        <dbReference type="ARBA" id="ARBA00022741"/>
    </source>
</evidence>
<dbReference type="PaxDb" id="65489-OBART12G15490.1"/>
<dbReference type="PANTHER" id="PTHR11550">
    <property type="entry name" value="CTP SYNTHASE"/>
    <property type="match status" value="1"/>
</dbReference>
<dbReference type="GO" id="GO:0003883">
    <property type="term" value="F:CTP synthase activity"/>
    <property type="evidence" value="ECO:0007669"/>
    <property type="project" value="UniProtKB-UniRule"/>
</dbReference>
<dbReference type="NCBIfam" id="NF003792">
    <property type="entry name" value="PRK05380.1"/>
    <property type="match status" value="1"/>
</dbReference>
<dbReference type="EC" id="6.3.4.2" evidence="9"/>
<comment type="similarity">
    <text evidence="2 9">Belongs to the CTP synthase family.</text>
</comment>
<dbReference type="GO" id="GO:0044210">
    <property type="term" value="P:'de novo' CTP biosynthetic process"/>
    <property type="evidence" value="ECO:0007669"/>
    <property type="project" value="UniProtKB-UniRule"/>
</dbReference>
<evidence type="ECO:0000256" key="1">
    <source>
        <dbReference type="ARBA" id="ARBA00005171"/>
    </source>
</evidence>
<evidence type="ECO:0000256" key="7">
    <source>
        <dbReference type="ARBA" id="ARBA00022975"/>
    </source>
</evidence>
<dbReference type="PANTHER" id="PTHR11550:SF40">
    <property type="entry name" value="CTP SYNTHASE"/>
    <property type="match status" value="1"/>
</dbReference>
<dbReference type="InterPro" id="IPR017456">
    <property type="entry name" value="CTP_synthase_N"/>
</dbReference>
<evidence type="ECO:0000256" key="6">
    <source>
        <dbReference type="ARBA" id="ARBA00022962"/>
    </source>
</evidence>
<dbReference type="InterPro" id="IPR004468">
    <property type="entry name" value="CTP_synthase"/>
</dbReference>
<keyword evidence="3 9" id="KW-0436">Ligase</keyword>
<evidence type="ECO:0000259" key="11">
    <source>
        <dbReference type="Pfam" id="PF06418"/>
    </source>
</evidence>
<keyword evidence="4 9" id="KW-0547">Nucleotide-binding</keyword>
<dbReference type="eggNOG" id="KOG2387">
    <property type="taxonomic scope" value="Eukaryota"/>
</dbReference>
<dbReference type="STRING" id="65489.A0A0D3HVL6"/>
<dbReference type="FunFam" id="3.40.50.880:FF:000005">
    <property type="entry name" value="CTP synthase"/>
    <property type="match status" value="1"/>
</dbReference>
<dbReference type="GO" id="GO:0019856">
    <property type="term" value="P:pyrimidine nucleobase biosynthetic process"/>
    <property type="evidence" value="ECO:0007669"/>
    <property type="project" value="TreeGrafter"/>
</dbReference>
<sequence length="599" mass="65177">MAEPGEEEAAAAAAAEPKHPAAAASTKYVLITGGVVSGLGKGVTASSVGVVLKACGLRVTCIKIDPYLNTDAGTMSPFEHGEVFVLDDGGEVDLDLGNYERFLDVTLTRDNNITTGKIYQSVIEKERKGDYLGKTVQVVPHVTDEIKQWIQSVSSVPVDGQTCPADVCVIELGGTVGDIESMPFIEALRQLSFSLGKDNFCLIHVSLVPVLGVVGEQKTKPTQHSVRELRALGLTPDLLACRSAQPLIGSVKEKLSQFCHVPVENILNIHDVPNLWHVPLILRNQKVHEAIIKQLNLGRSAGPPELRDWTQMAESYDDLKNSVKIALVGKYTNLTDSYLSVVKALLHASVACSLKPSIQWIAASDLEDATATSAPDAHAKAWETLKGSSCILIPGGFGDRGISGMILAAKYARENKVPYLGICLGMQISVIEMSRNVLGLKDADSEEFNSETPSRVVMYMPEVSKTHMGNTMRLGCRRTFFRRTDCLTSKLYGSPDHVDERHRHRYEVNPAFVAMLENAGLHFVGCDESGKRMEAEPASTYDQVVELQDHPFYIGVQFHPEFKSRPRRPSPPFTGLILAAAEYMGTPANNSNGHVGTSE</sequence>
<keyword evidence="7 9" id="KW-0665">Pyrimidine biosynthesis</keyword>
<dbReference type="NCBIfam" id="TIGR00337">
    <property type="entry name" value="PyrG"/>
    <property type="match status" value="1"/>
</dbReference>
<evidence type="ECO:0000256" key="5">
    <source>
        <dbReference type="ARBA" id="ARBA00022840"/>
    </source>
</evidence>
<dbReference type="HOGENOM" id="CLU_011675_5_0_1"/>
<dbReference type="EnsemblPlants" id="OBART12G15490.1">
    <property type="protein sequence ID" value="OBART12G15490.1"/>
    <property type="gene ID" value="OBART12G15490"/>
</dbReference>
<evidence type="ECO:0000256" key="3">
    <source>
        <dbReference type="ARBA" id="ARBA00022598"/>
    </source>
</evidence>
<dbReference type="CDD" id="cd03113">
    <property type="entry name" value="CTPS_N"/>
    <property type="match status" value="1"/>
</dbReference>
<dbReference type="InterPro" id="IPR033828">
    <property type="entry name" value="GATase1_CTP_Synthase"/>
</dbReference>
<evidence type="ECO:0000313" key="12">
    <source>
        <dbReference type="EnsemblPlants" id="OBART12G15490.1"/>
    </source>
</evidence>
<dbReference type="Gene3D" id="3.40.50.880">
    <property type="match status" value="1"/>
</dbReference>
<dbReference type="FunFam" id="3.40.50.300:FF:000305">
    <property type="entry name" value="CTP synthase"/>
    <property type="match status" value="1"/>
</dbReference>
<evidence type="ECO:0000256" key="8">
    <source>
        <dbReference type="ARBA" id="ARBA00047781"/>
    </source>
</evidence>
<feature type="domain" description="Glutamine amidotransferase" evidence="10">
    <location>
        <begin position="334"/>
        <end position="577"/>
    </location>
</feature>
<organism evidence="12">
    <name type="scientific">Oryza barthii</name>
    <dbReference type="NCBI Taxonomy" id="65489"/>
    <lineage>
        <taxon>Eukaryota</taxon>
        <taxon>Viridiplantae</taxon>
        <taxon>Streptophyta</taxon>
        <taxon>Embryophyta</taxon>
        <taxon>Tracheophyta</taxon>
        <taxon>Spermatophyta</taxon>
        <taxon>Magnoliopsida</taxon>
        <taxon>Liliopsida</taxon>
        <taxon>Poales</taxon>
        <taxon>Poaceae</taxon>
        <taxon>BOP clade</taxon>
        <taxon>Oryzoideae</taxon>
        <taxon>Oryzeae</taxon>
        <taxon>Oryzinae</taxon>
        <taxon>Oryza</taxon>
    </lineage>
</organism>
<reference evidence="12" key="1">
    <citation type="journal article" date="2009" name="Rice">
        <title>De Novo Next Generation Sequencing of Plant Genomes.</title>
        <authorList>
            <person name="Rounsley S."/>
            <person name="Marri P.R."/>
            <person name="Yu Y."/>
            <person name="He R."/>
            <person name="Sisneros N."/>
            <person name="Goicoechea J.L."/>
            <person name="Lee S.J."/>
            <person name="Angelova A."/>
            <person name="Kudrna D."/>
            <person name="Luo M."/>
            <person name="Affourtit J."/>
            <person name="Desany B."/>
            <person name="Knight J."/>
            <person name="Niazi F."/>
            <person name="Egholm M."/>
            <person name="Wing R.A."/>
        </authorList>
    </citation>
    <scope>NUCLEOTIDE SEQUENCE [LARGE SCALE GENOMIC DNA]</scope>
    <source>
        <strain evidence="12">cv. IRGC 105608</strain>
    </source>
</reference>
<evidence type="ECO:0000313" key="13">
    <source>
        <dbReference type="Proteomes" id="UP000026960"/>
    </source>
</evidence>
<dbReference type="Pfam" id="PF00117">
    <property type="entry name" value="GATase"/>
    <property type="match status" value="1"/>
</dbReference>
<evidence type="ECO:0000256" key="2">
    <source>
        <dbReference type="ARBA" id="ARBA00007533"/>
    </source>
</evidence>
<keyword evidence="5 9" id="KW-0067">ATP-binding</keyword>
<dbReference type="SUPFAM" id="SSF52317">
    <property type="entry name" value="Class I glutamine amidotransferase-like"/>
    <property type="match status" value="1"/>
</dbReference>
<proteinExistence type="inferred from homology"/>
<evidence type="ECO:0000256" key="9">
    <source>
        <dbReference type="RuleBase" id="RU810713"/>
    </source>
</evidence>
<keyword evidence="13" id="KW-1185">Reference proteome</keyword>
<dbReference type="CDD" id="cd01746">
    <property type="entry name" value="GATase1_CTP_Synthase"/>
    <property type="match status" value="1"/>
</dbReference>
<dbReference type="InterPro" id="IPR029062">
    <property type="entry name" value="Class_I_gatase-like"/>
</dbReference>
<dbReference type="PROSITE" id="PS51273">
    <property type="entry name" value="GATASE_TYPE_1"/>
    <property type="match status" value="1"/>
</dbReference>
<dbReference type="Pfam" id="PF06418">
    <property type="entry name" value="CTP_synth_N"/>
    <property type="match status" value="1"/>
</dbReference>
<accession>A0A0D3HVL6</accession>
<dbReference type="AlphaFoldDB" id="A0A0D3HVL6"/>
<dbReference type="SUPFAM" id="SSF52540">
    <property type="entry name" value="P-loop containing nucleoside triphosphate hydrolases"/>
    <property type="match status" value="1"/>
</dbReference>
<evidence type="ECO:0000259" key="10">
    <source>
        <dbReference type="Pfam" id="PF00117"/>
    </source>
</evidence>
<comment type="catalytic activity">
    <reaction evidence="8 9">
        <text>UTP + L-glutamine + ATP + H2O = CTP + L-glutamate + ADP + phosphate + 2 H(+)</text>
        <dbReference type="Rhea" id="RHEA:26426"/>
        <dbReference type="ChEBI" id="CHEBI:15377"/>
        <dbReference type="ChEBI" id="CHEBI:15378"/>
        <dbReference type="ChEBI" id="CHEBI:29985"/>
        <dbReference type="ChEBI" id="CHEBI:30616"/>
        <dbReference type="ChEBI" id="CHEBI:37563"/>
        <dbReference type="ChEBI" id="CHEBI:43474"/>
        <dbReference type="ChEBI" id="CHEBI:46398"/>
        <dbReference type="ChEBI" id="CHEBI:58359"/>
        <dbReference type="ChEBI" id="CHEBI:456216"/>
        <dbReference type="EC" id="6.3.4.2"/>
    </reaction>
</comment>
<protein>
    <recommendedName>
        <fullName evidence="9">CTP synthase</fullName>
        <ecNumber evidence="9">6.3.4.2</ecNumber>
    </recommendedName>
    <alternativeName>
        <fullName evidence="9">UTP--ammonia ligase</fullName>
    </alternativeName>
</protein>
<comment type="pathway">
    <text evidence="1 9">Pyrimidine metabolism; CTP biosynthesis via de novo pathway; CTP from UDP: step 2/2.</text>
</comment>
<keyword evidence="6 9" id="KW-0315">Glutamine amidotransferase</keyword>
<dbReference type="GO" id="GO:0042802">
    <property type="term" value="F:identical protein binding"/>
    <property type="evidence" value="ECO:0007669"/>
    <property type="project" value="TreeGrafter"/>
</dbReference>
<comment type="function">
    <text evidence="9">Catalyzes the ATP-dependent amination of UTP to CTP with either L-glutamine or ammonia as the source of nitrogen.</text>
</comment>
<dbReference type="Proteomes" id="UP000026960">
    <property type="component" value="Chromosome 12"/>
</dbReference>